<gene>
    <name evidence="1" type="ORF">CEXT_797491</name>
</gene>
<sequence length="123" mass="14145">MSIPTGVITPSESPSMNYLPFDPQSQPEVFDVSQTIIFQDALNTINNLDNLVTIGQLYEYYNNVLTKTLNVLQSQTFIQLAFQLKELDMTEIKRNHWILEDKLNKLQLQMDNRGTNQKVANLP</sequence>
<evidence type="ECO:0000313" key="2">
    <source>
        <dbReference type="Proteomes" id="UP001054945"/>
    </source>
</evidence>
<protein>
    <submittedName>
        <fullName evidence="1">Uncharacterized protein</fullName>
    </submittedName>
</protein>
<name>A0AAV4SC32_CAEEX</name>
<dbReference type="EMBL" id="BPLR01009314">
    <property type="protein sequence ID" value="GIY31042.1"/>
    <property type="molecule type" value="Genomic_DNA"/>
</dbReference>
<accession>A0AAV4SC32</accession>
<comment type="caution">
    <text evidence="1">The sequence shown here is derived from an EMBL/GenBank/DDBJ whole genome shotgun (WGS) entry which is preliminary data.</text>
</comment>
<organism evidence="1 2">
    <name type="scientific">Caerostris extrusa</name>
    <name type="common">Bark spider</name>
    <name type="synonym">Caerostris bankana</name>
    <dbReference type="NCBI Taxonomy" id="172846"/>
    <lineage>
        <taxon>Eukaryota</taxon>
        <taxon>Metazoa</taxon>
        <taxon>Ecdysozoa</taxon>
        <taxon>Arthropoda</taxon>
        <taxon>Chelicerata</taxon>
        <taxon>Arachnida</taxon>
        <taxon>Araneae</taxon>
        <taxon>Araneomorphae</taxon>
        <taxon>Entelegynae</taxon>
        <taxon>Araneoidea</taxon>
        <taxon>Araneidae</taxon>
        <taxon>Caerostris</taxon>
    </lineage>
</organism>
<dbReference type="AlphaFoldDB" id="A0AAV4SC32"/>
<evidence type="ECO:0000313" key="1">
    <source>
        <dbReference type="EMBL" id="GIY31042.1"/>
    </source>
</evidence>
<keyword evidence="2" id="KW-1185">Reference proteome</keyword>
<reference evidence="1 2" key="1">
    <citation type="submission" date="2021-06" db="EMBL/GenBank/DDBJ databases">
        <title>Caerostris extrusa draft genome.</title>
        <authorList>
            <person name="Kono N."/>
            <person name="Arakawa K."/>
        </authorList>
    </citation>
    <scope>NUCLEOTIDE SEQUENCE [LARGE SCALE GENOMIC DNA]</scope>
</reference>
<proteinExistence type="predicted"/>
<dbReference type="Proteomes" id="UP001054945">
    <property type="component" value="Unassembled WGS sequence"/>
</dbReference>